<reference evidence="1" key="1">
    <citation type="submission" date="2012-01" db="EMBL/GenBank/DDBJ databases">
        <authorList>
            <person name="Summers A.O."/>
            <person name="Wireman J."/>
            <person name="Sale K."/>
        </authorList>
    </citation>
    <scope>NUCLEOTIDE SEQUENCE</scope>
    <source>
        <strain evidence="1">J3-40</strain>
        <plasmid evidence="1">pJ340-69</plasmid>
    </source>
</reference>
<sequence length="589" mass="65484">MAYEFDPSHVPVVADLLDRVGESAPDLMKSWERLAVLEEYQLLGEDLRAEIDFLFVYELQEDLGGAGEVKLVESGLSLTATRPMSETPATAWRLWSHVSTVLRSPIFQAQIADILLTAKVQTKPEHAASTIAWYLKVSEIVEISAQEIALALGRANTIARSRGMAEEVSVRAAMHLRSEAFGDSHATSGPALTLLAALSVPPRGGVFEPNEREAVRRRLLAVGESTSTFIDEIGKTLARLADNAVELERARRWHVEQYLMLANSADHGMRKMYHAQTAADLASKYGLQDLKDAAVLVMQSVDHDSMGWETVATEGTMSRNVFRAYLRRYRRARNWGHALMVFLAGPSPSGDRQSNIRSAEHAAAGSIRAFATRTVFGTHGLPERTNDEFMDEEIIRAETMMLGTTAVLLNLELEHVRDRFSPPDADLIANWMVEKLSAEATLARQFANALVLHWDGRFSESARLSIPLLESAARGLLLTLDEPLYRIQQGKSPGRFPALDFYVDALSDRNLDPDWVRALRVTLLSPGMNLRNLAAHGFQMDFSANESALLLRLAGLFCAMPIAMSQDSLESQPVVARKRLRRRLGWVWI</sequence>
<evidence type="ECO:0000313" key="1">
    <source>
        <dbReference type="EMBL" id="AFK89318.1"/>
    </source>
</evidence>
<dbReference type="AlphaFoldDB" id="I3W141"/>
<accession>I3W141</accession>
<keyword evidence="1" id="KW-0614">Plasmid</keyword>
<protein>
    <recommendedName>
        <fullName evidence="2">DUF4209 domain-containing protein</fullName>
    </recommendedName>
</protein>
<proteinExistence type="predicted"/>
<organism evidence="1">
    <name type="scientific">Arthrobacter sp. J3.40</name>
    <dbReference type="NCBI Taxonomy" id="347209"/>
    <lineage>
        <taxon>Bacteria</taxon>
        <taxon>Bacillati</taxon>
        <taxon>Actinomycetota</taxon>
        <taxon>Actinomycetes</taxon>
        <taxon>Micrococcales</taxon>
        <taxon>Micrococcaceae</taxon>
        <taxon>Arthrobacter</taxon>
    </lineage>
</organism>
<evidence type="ECO:0008006" key="2">
    <source>
        <dbReference type="Google" id="ProtNLM"/>
    </source>
</evidence>
<dbReference type="EMBL" id="JQ418528">
    <property type="protein sequence ID" value="AFK89318.1"/>
    <property type="molecule type" value="Genomic_DNA"/>
</dbReference>
<name>I3W141_9MICC</name>
<geneLocation type="plasmid" evidence="1">
    <name>pJ340-69</name>
</geneLocation>